<evidence type="ECO:0000313" key="1">
    <source>
        <dbReference type="EMBL" id="PTE21256.1"/>
    </source>
</evidence>
<dbReference type="InterPro" id="IPR050678">
    <property type="entry name" value="DNA_Partitioning_ATPase"/>
</dbReference>
<dbReference type="Proteomes" id="UP000241010">
    <property type="component" value="Unassembled WGS sequence"/>
</dbReference>
<dbReference type="SUPFAM" id="SSF52540">
    <property type="entry name" value="P-loop containing nucleoside triphosphate hydrolases"/>
    <property type="match status" value="1"/>
</dbReference>
<keyword evidence="2" id="KW-1185">Reference proteome</keyword>
<dbReference type="InterPro" id="IPR009744">
    <property type="entry name" value="VirC1"/>
</dbReference>
<dbReference type="AlphaFoldDB" id="A0A2T4JTP8"/>
<dbReference type="EMBL" id="PZKG01000058">
    <property type="protein sequence ID" value="PTE21256.1"/>
    <property type="molecule type" value="Genomic_DNA"/>
</dbReference>
<dbReference type="Gene3D" id="3.40.50.300">
    <property type="entry name" value="P-loop containing nucleotide triphosphate hydrolases"/>
    <property type="match status" value="1"/>
</dbReference>
<dbReference type="RefSeq" id="WP_107664381.1">
    <property type="nucleotide sequence ID" value="NZ_PZKG01000058.1"/>
</dbReference>
<dbReference type="PANTHER" id="PTHR13696:SF96">
    <property type="entry name" value="COBQ_COBB_MIND_PARA NUCLEOTIDE BINDING DOMAIN-CONTAINING PROTEIN"/>
    <property type="match status" value="1"/>
</dbReference>
<reference evidence="1 2" key="1">
    <citation type="submission" date="2018-03" db="EMBL/GenBank/DDBJ databases">
        <title>Cereibacter changlensis.</title>
        <authorList>
            <person name="Meyer T.E."/>
            <person name="Miller S."/>
            <person name="Lodha T."/>
            <person name="Gandham S."/>
            <person name="Chintalapati S."/>
            <person name="Chintalapati V.R."/>
        </authorList>
    </citation>
    <scope>NUCLEOTIDE SEQUENCE [LARGE SCALE GENOMIC DNA]</scope>
    <source>
        <strain evidence="1 2">JA139</strain>
    </source>
</reference>
<gene>
    <name evidence="1" type="ORF">C5F48_13230</name>
</gene>
<dbReference type="PANTHER" id="PTHR13696">
    <property type="entry name" value="P-LOOP CONTAINING NUCLEOSIDE TRIPHOSPHATE HYDROLASE"/>
    <property type="match status" value="1"/>
</dbReference>
<protein>
    <submittedName>
        <fullName evidence="1">Protein parA</fullName>
    </submittedName>
</protein>
<organism evidence="1 2">
    <name type="scientific">Cereibacter changlensis JA139</name>
    <dbReference type="NCBI Taxonomy" id="1188249"/>
    <lineage>
        <taxon>Bacteria</taxon>
        <taxon>Pseudomonadati</taxon>
        <taxon>Pseudomonadota</taxon>
        <taxon>Alphaproteobacteria</taxon>
        <taxon>Rhodobacterales</taxon>
        <taxon>Paracoccaceae</taxon>
        <taxon>Cereibacter</taxon>
    </lineage>
</organism>
<comment type="caution">
    <text evidence="1">The sequence shown here is derived from an EMBL/GenBank/DDBJ whole genome shotgun (WGS) entry which is preliminary data.</text>
</comment>
<dbReference type="Pfam" id="PF07015">
    <property type="entry name" value="VirC1"/>
    <property type="match status" value="1"/>
</dbReference>
<evidence type="ECO:0000313" key="2">
    <source>
        <dbReference type="Proteomes" id="UP000241010"/>
    </source>
</evidence>
<accession>A0A2T4JTP8</accession>
<dbReference type="PIRSF" id="PIRSF009320">
    <property type="entry name" value="Nuc_binding_HP_1000"/>
    <property type="match status" value="1"/>
</dbReference>
<proteinExistence type="predicted"/>
<sequence>MPTVVIASPKGGAGKSTTAVLLGTELAHAGANVVMLDCDPNQSLTLWADRGPLPDRISVLSSVSESDIVKTIKRHDTDGQIVIVDLEGVASRLVSRAISQADLVITPMRATTLDATIGVRALQLISEEEEALDRRIPHAVVFTMTKAIRSKQHSGIAGSLAEQGVDLINPPLMERAAFSALFEFGGDLHTMPAQGNMKGAIENAAQFAQAVYQRLAGEAGE</sequence>
<dbReference type="OrthoDB" id="113462at2"/>
<name>A0A2T4JTP8_9RHOB</name>
<dbReference type="CDD" id="cd02042">
    <property type="entry name" value="ParAB_family"/>
    <property type="match status" value="1"/>
</dbReference>
<dbReference type="InterPro" id="IPR027417">
    <property type="entry name" value="P-loop_NTPase"/>
</dbReference>